<keyword evidence="4" id="KW-1185">Reference proteome</keyword>
<keyword evidence="1" id="KW-0175">Coiled coil</keyword>
<reference evidence="2" key="1">
    <citation type="journal article" date="2010" name="Science">
        <title>Plasticity of animal genome architecture unmasked by rapid evolution of a pelagic tunicate.</title>
        <authorList>
            <person name="Denoeud F."/>
            <person name="Henriet S."/>
            <person name="Mungpakdee S."/>
            <person name="Aury J.M."/>
            <person name="Da Silva C."/>
            <person name="Brinkmann H."/>
            <person name="Mikhaleva J."/>
            <person name="Olsen L.C."/>
            <person name="Jubin C."/>
            <person name="Canestro C."/>
            <person name="Bouquet J.M."/>
            <person name="Danks G."/>
            <person name="Poulain J."/>
            <person name="Campsteijn C."/>
            <person name="Adamski M."/>
            <person name="Cross I."/>
            <person name="Yadetie F."/>
            <person name="Muffato M."/>
            <person name="Louis A."/>
            <person name="Butcher S."/>
            <person name="Tsagkogeorga G."/>
            <person name="Konrad A."/>
            <person name="Singh S."/>
            <person name="Jensen M.F."/>
            <person name="Cong E.H."/>
            <person name="Eikeseth-Otteraa H."/>
            <person name="Noel B."/>
            <person name="Anthouard V."/>
            <person name="Porcel B.M."/>
            <person name="Kachouri-Lafond R."/>
            <person name="Nishino A."/>
            <person name="Ugolini M."/>
            <person name="Chourrout P."/>
            <person name="Nishida H."/>
            <person name="Aasland R."/>
            <person name="Huzurbazar S."/>
            <person name="Westhof E."/>
            <person name="Delsuc F."/>
            <person name="Lehrach H."/>
            <person name="Reinhardt R."/>
            <person name="Weissenbach J."/>
            <person name="Roy S.W."/>
            <person name="Artiguenave F."/>
            <person name="Postlethwait J.H."/>
            <person name="Manak J.R."/>
            <person name="Thompson E.M."/>
            <person name="Jaillon O."/>
            <person name="Du Pasquier L."/>
            <person name="Boudinot P."/>
            <person name="Liberles D.A."/>
            <person name="Volff J.N."/>
            <person name="Philippe H."/>
            <person name="Lenhard B."/>
            <person name="Roest Crollius H."/>
            <person name="Wincker P."/>
            <person name="Chourrout D."/>
        </authorList>
    </citation>
    <scope>NUCLEOTIDE SEQUENCE [LARGE SCALE GENOMIC DNA]</scope>
</reference>
<dbReference type="InParanoid" id="E4XU71"/>
<dbReference type="Proteomes" id="UP000001307">
    <property type="component" value="Unassembled WGS sequence"/>
</dbReference>
<dbReference type="OrthoDB" id="10323849at2759"/>
<dbReference type="EMBL" id="FN656917">
    <property type="protein sequence ID" value="CBY42157.1"/>
    <property type="molecule type" value="Genomic_DNA"/>
</dbReference>
<proteinExistence type="predicted"/>
<evidence type="ECO:0000313" key="4">
    <source>
        <dbReference type="Proteomes" id="UP000001307"/>
    </source>
</evidence>
<evidence type="ECO:0000256" key="1">
    <source>
        <dbReference type="SAM" id="Coils"/>
    </source>
</evidence>
<feature type="coiled-coil region" evidence="1">
    <location>
        <begin position="3"/>
        <end position="159"/>
    </location>
</feature>
<accession>E4XU71</accession>
<organism evidence="2">
    <name type="scientific">Oikopleura dioica</name>
    <name type="common">Tunicate</name>
    <dbReference type="NCBI Taxonomy" id="34765"/>
    <lineage>
        <taxon>Eukaryota</taxon>
        <taxon>Metazoa</taxon>
        <taxon>Chordata</taxon>
        <taxon>Tunicata</taxon>
        <taxon>Appendicularia</taxon>
        <taxon>Copelata</taxon>
        <taxon>Oikopleuridae</taxon>
        <taxon>Oikopleura</taxon>
    </lineage>
</organism>
<dbReference type="Proteomes" id="UP000011014">
    <property type="component" value="Unassembled WGS sequence"/>
</dbReference>
<name>E4XU71_OIKDI</name>
<gene>
    <name evidence="2" type="ORF">GSOID_T00004048001</name>
    <name evidence="3" type="ORF">GSOID_T00025828001</name>
</gene>
<evidence type="ECO:0008006" key="5">
    <source>
        <dbReference type="Google" id="ProtNLM"/>
    </source>
</evidence>
<evidence type="ECO:0000313" key="2">
    <source>
        <dbReference type="EMBL" id="CBY13268.1"/>
    </source>
</evidence>
<sequence length="234" mass="27696">MTEKRFSEVIQGWKRQNEQLEQELEMYKSQQRVATDRVNKRNAEIKTLREENEKLVTLVRQCEERINKLHDVKQREIKERQRADRLADQLFEHKAMLNDLQVQLKEAETLLVATKEERDHLSIDNCELRKTNTVLRQRLETAERDTKETKLELEMIEDMVQSINERSYMNQQSHAIREPVRVAPKKSLSALTALRQLQGHHHSGMETLDGAVRKLKQSETEKTLELDRLRGSFN</sequence>
<protein>
    <recommendedName>
        <fullName evidence="5">Cilia- and flagella-associated protein 157</fullName>
    </recommendedName>
</protein>
<dbReference type="EMBL" id="FN653173">
    <property type="protein sequence ID" value="CBY13268.1"/>
    <property type="molecule type" value="Genomic_DNA"/>
</dbReference>
<evidence type="ECO:0000313" key="3">
    <source>
        <dbReference type="EMBL" id="CBY42157.1"/>
    </source>
</evidence>
<dbReference type="AlphaFoldDB" id="E4XU71"/>